<name>A0A453F1T5_AEGTS</name>
<dbReference type="Proteomes" id="UP000015105">
    <property type="component" value="Chromosome 3D"/>
</dbReference>
<evidence type="ECO:0000313" key="4">
    <source>
        <dbReference type="Proteomes" id="UP000015105"/>
    </source>
</evidence>
<feature type="domain" description="DNA helicase Pif1-like 2B" evidence="2">
    <location>
        <begin position="24"/>
        <end position="50"/>
    </location>
</feature>
<reference evidence="3" key="5">
    <citation type="journal article" date="2021" name="G3 (Bethesda)">
        <title>Aegilops tauschii genome assembly Aet v5.0 features greater sequence contiguity and improved annotation.</title>
        <authorList>
            <person name="Wang L."/>
            <person name="Zhu T."/>
            <person name="Rodriguez J.C."/>
            <person name="Deal K.R."/>
            <person name="Dubcovsky J."/>
            <person name="McGuire P.E."/>
            <person name="Lux T."/>
            <person name="Spannagl M."/>
            <person name="Mayer K.F.X."/>
            <person name="Baldrich P."/>
            <person name="Meyers B.C."/>
            <person name="Huo N."/>
            <person name="Gu Y.Q."/>
            <person name="Zhou H."/>
            <person name="Devos K.M."/>
            <person name="Bennetzen J.L."/>
            <person name="Unver T."/>
            <person name="Budak H."/>
            <person name="Gulick P.J."/>
            <person name="Galiba G."/>
            <person name="Kalapos B."/>
            <person name="Nelson D.R."/>
            <person name="Li P."/>
            <person name="You F.M."/>
            <person name="Luo M.C."/>
            <person name="Dvorak J."/>
        </authorList>
    </citation>
    <scope>NUCLEOTIDE SEQUENCE [LARGE SCALE GENOMIC DNA]</scope>
    <source>
        <strain evidence="3">cv. AL8/78</strain>
    </source>
</reference>
<feature type="region of interest" description="Disordered" evidence="1">
    <location>
        <begin position="142"/>
        <end position="162"/>
    </location>
</feature>
<dbReference type="InterPro" id="IPR049163">
    <property type="entry name" value="Pif1-like_2B_dom"/>
</dbReference>
<dbReference type="Pfam" id="PF21530">
    <property type="entry name" value="Pif1_2B_dom"/>
    <property type="match status" value="1"/>
</dbReference>
<reference evidence="3" key="4">
    <citation type="submission" date="2019-03" db="UniProtKB">
        <authorList>
            <consortium name="EnsemblPlants"/>
        </authorList>
    </citation>
    <scope>IDENTIFICATION</scope>
</reference>
<evidence type="ECO:0000256" key="1">
    <source>
        <dbReference type="SAM" id="MobiDB-lite"/>
    </source>
</evidence>
<organism evidence="3 4">
    <name type="scientific">Aegilops tauschii subsp. strangulata</name>
    <name type="common">Goatgrass</name>
    <dbReference type="NCBI Taxonomy" id="200361"/>
    <lineage>
        <taxon>Eukaryota</taxon>
        <taxon>Viridiplantae</taxon>
        <taxon>Streptophyta</taxon>
        <taxon>Embryophyta</taxon>
        <taxon>Tracheophyta</taxon>
        <taxon>Spermatophyta</taxon>
        <taxon>Magnoliopsida</taxon>
        <taxon>Liliopsida</taxon>
        <taxon>Poales</taxon>
        <taxon>Poaceae</taxon>
        <taxon>BOP clade</taxon>
        <taxon>Pooideae</taxon>
        <taxon>Triticodae</taxon>
        <taxon>Triticeae</taxon>
        <taxon>Triticinae</taxon>
        <taxon>Aegilops</taxon>
    </lineage>
</organism>
<protein>
    <recommendedName>
        <fullName evidence="2">DNA helicase Pif1-like 2B domain-containing protein</fullName>
    </recommendedName>
</protein>
<reference evidence="3" key="3">
    <citation type="journal article" date="2017" name="Nature">
        <title>Genome sequence of the progenitor of the wheat D genome Aegilops tauschii.</title>
        <authorList>
            <person name="Luo M.C."/>
            <person name="Gu Y.Q."/>
            <person name="Puiu D."/>
            <person name="Wang H."/>
            <person name="Twardziok S.O."/>
            <person name="Deal K.R."/>
            <person name="Huo N."/>
            <person name="Zhu T."/>
            <person name="Wang L."/>
            <person name="Wang Y."/>
            <person name="McGuire P.E."/>
            <person name="Liu S."/>
            <person name="Long H."/>
            <person name="Ramasamy R.K."/>
            <person name="Rodriguez J.C."/>
            <person name="Van S.L."/>
            <person name="Yuan L."/>
            <person name="Wang Z."/>
            <person name="Xia Z."/>
            <person name="Xiao L."/>
            <person name="Anderson O.D."/>
            <person name="Ouyang S."/>
            <person name="Liang Y."/>
            <person name="Zimin A.V."/>
            <person name="Pertea G."/>
            <person name="Qi P."/>
            <person name="Bennetzen J.L."/>
            <person name="Dai X."/>
            <person name="Dawson M.W."/>
            <person name="Muller H.G."/>
            <person name="Kugler K."/>
            <person name="Rivarola-Duarte L."/>
            <person name="Spannagl M."/>
            <person name="Mayer K.F.X."/>
            <person name="Lu F.H."/>
            <person name="Bevan M.W."/>
            <person name="Leroy P."/>
            <person name="Li P."/>
            <person name="You F.M."/>
            <person name="Sun Q."/>
            <person name="Liu Z."/>
            <person name="Lyons E."/>
            <person name="Wicker T."/>
            <person name="Salzberg S.L."/>
            <person name="Devos K.M."/>
            <person name="Dvorak J."/>
        </authorList>
    </citation>
    <scope>NUCLEOTIDE SEQUENCE [LARGE SCALE GENOMIC DNA]</scope>
    <source>
        <strain evidence="3">cv. AL8/78</strain>
    </source>
</reference>
<evidence type="ECO:0000259" key="2">
    <source>
        <dbReference type="Pfam" id="PF21530"/>
    </source>
</evidence>
<accession>A0A453F1T5</accession>
<reference evidence="4" key="2">
    <citation type="journal article" date="2017" name="Nat. Plants">
        <title>The Aegilops tauschii genome reveals multiple impacts of transposons.</title>
        <authorList>
            <person name="Zhao G."/>
            <person name="Zou C."/>
            <person name="Li K."/>
            <person name="Wang K."/>
            <person name="Li T."/>
            <person name="Gao L."/>
            <person name="Zhang X."/>
            <person name="Wang H."/>
            <person name="Yang Z."/>
            <person name="Liu X."/>
            <person name="Jiang W."/>
            <person name="Mao L."/>
            <person name="Kong X."/>
            <person name="Jiao Y."/>
            <person name="Jia J."/>
        </authorList>
    </citation>
    <scope>NUCLEOTIDE SEQUENCE [LARGE SCALE GENOMIC DNA]</scope>
    <source>
        <strain evidence="4">cv. AL8/78</strain>
    </source>
</reference>
<dbReference type="AlphaFoldDB" id="A0A453F1T5"/>
<reference evidence="4" key="1">
    <citation type="journal article" date="2014" name="Science">
        <title>Ancient hybridizations among the ancestral genomes of bread wheat.</title>
        <authorList>
            <consortium name="International Wheat Genome Sequencing Consortium,"/>
            <person name="Marcussen T."/>
            <person name="Sandve S.R."/>
            <person name="Heier L."/>
            <person name="Spannagl M."/>
            <person name="Pfeifer M."/>
            <person name="Jakobsen K.S."/>
            <person name="Wulff B.B."/>
            <person name="Steuernagel B."/>
            <person name="Mayer K.F."/>
            <person name="Olsen O.A."/>
        </authorList>
    </citation>
    <scope>NUCLEOTIDE SEQUENCE [LARGE SCALE GENOMIC DNA]</scope>
    <source>
        <strain evidence="4">cv. AL8/78</strain>
    </source>
</reference>
<keyword evidence="4" id="KW-1185">Reference proteome</keyword>
<evidence type="ECO:0000313" key="3">
    <source>
        <dbReference type="EnsemblPlants" id="AET3Gv20542300.7"/>
    </source>
</evidence>
<proteinExistence type="predicted"/>
<dbReference type="EnsemblPlants" id="AET3Gv20542300.7">
    <property type="protein sequence ID" value="AET3Gv20542300.7"/>
    <property type="gene ID" value="AET3Gv20542300"/>
</dbReference>
<sequence>MLSLDTVCKATTNTNIMMNMQPTEFLNTLTSPGIPDHKLKLKVGLPVMLLESSCHQATQNGHSCFFIWQWMSTLLNIPSSLSYHIQKITIPTLIPLMNSPQFSISFLSDPRKRSCEGLKAPSNPFRKRDRERRCGIHLPSAEAMVGGGTQPSQRRAHALVLP</sequence>
<dbReference type="Gramene" id="AET3Gv20542300.7">
    <property type="protein sequence ID" value="AET3Gv20542300.7"/>
    <property type="gene ID" value="AET3Gv20542300"/>
</dbReference>